<feature type="transmembrane region" description="Helical" evidence="1">
    <location>
        <begin position="84"/>
        <end position="108"/>
    </location>
</feature>
<reference evidence="2 3" key="1">
    <citation type="submission" date="2016-10" db="EMBL/GenBank/DDBJ databases">
        <authorList>
            <person name="de Groot N.N."/>
        </authorList>
    </citation>
    <scope>NUCLEOTIDE SEQUENCE [LARGE SCALE GENOMIC DNA]</scope>
    <source>
        <strain evidence="2 3">CGMCC 1.7666</strain>
    </source>
</reference>
<feature type="transmembrane region" description="Helical" evidence="1">
    <location>
        <begin position="128"/>
        <end position="152"/>
    </location>
</feature>
<evidence type="ECO:0000256" key="1">
    <source>
        <dbReference type="SAM" id="Phobius"/>
    </source>
</evidence>
<proteinExistence type="predicted"/>
<feature type="transmembrane region" description="Helical" evidence="1">
    <location>
        <begin position="164"/>
        <end position="188"/>
    </location>
</feature>
<accession>A0A1G5GGW1</accession>
<keyword evidence="1" id="KW-0472">Membrane</keyword>
<evidence type="ECO:0000313" key="2">
    <source>
        <dbReference type="EMBL" id="SCY50734.1"/>
    </source>
</evidence>
<dbReference type="Proteomes" id="UP000199569">
    <property type="component" value="Unassembled WGS sequence"/>
</dbReference>
<keyword evidence="1" id="KW-1133">Transmembrane helix</keyword>
<dbReference type="RefSeq" id="WP_091132835.1">
    <property type="nucleotide sequence ID" value="NZ_FMVJ01000004.1"/>
</dbReference>
<sequence>MRVVLAILIAYVAFGASLSCFLKLEDTFQSIEIDPLTLTALFATFLVPSLLIIAGGVITAPKAGLRSHILDSVRGNLMLVPGQWAGTAFIGLVVCLLAMLASAAIHVLSPASFATEENWRDITVMEAIKLAAVSLAMVVLGWVGLLNLLAWICLRIFGMARRNLALAAAIVLAESLYWGLIAILIIYLDYPFDLAMMADGFIWSSVTIMGAWLYVTRTLEHGVLALMWIPILTLALRPLWTHLGI</sequence>
<organism evidence="2 3">
    <name type="scientific">Microvirga guangxiensis</name>
    <dbReference type="NCBI Taxonomy" id="549386"/>
    <lineage>
        <taxon>Bacteria</taxon>
        <taxon>Pseudomonadati</taxon>
        <taxon>Pseudomonadota</taxon>
        <taxon>Alphaproteobacteria</taxon>
        <taxon>Hyphomicrobiales</taxon>
        <taxon>Methylobacteriaceae</taxon>
        <taxon>Microvirga</taxon>
    </lineage>
</organism>
<name>A0A1G5GGW1_9HYPH</name>
<keyword evidence="1" id="KW-0812">Transmembrane</keyword>
<dbReference type="STRING" id="549386.SAMN02927923_01506"/>
<dbReference type="AlphaFoldDB" id="A0A1G5GGW1"/>
<protein>
    <submittedName>
        <fullName evidence="2">Uncharacterized protein</fullName>
    </submittedName>
</protein>
<dbReference type="EMBL" id="FMVJ01000004">
    <property type="protein sequence ID" value="SCY50734.1"/>
    <property type="molecule type" value="Genomic_DNA"/>
</dbReference>
<feature type="transmembrane region" description="Helical" evidence="1">
    <location>
        <begin position="194"/>
        <end position="215"/>
    </location>
</feature>
<keyword evidence="3" id="KW-1185">Reference proteome</keyword>
<feature type="transmembrane region" description="Helical" evidence="1">
    <location>
        <begin position="222"/>
        <end position="240"/>
    </location>
</feature>
<gene>
    <name evidence="2" type="ORF">SAMN02927923_01506</name>
</gene>
<dbReference type="PROSITE" id="PS51257">
    <property type="entry name" value="PROKAR_LIPOPROTEIN"/>
    <property type="match status" value="1"/>
</dbReference>
<evidence type="ECO:0000313" key="3">
    <source>
        <dbReference type="Proteomes" id="UP000199569"/>
    </source>
</evidence>
<feature type="transmembrane region" description="Helical" evidence="1">
    <location>
        <begin position="35"/>
        <end position="58"/>
    </location>
</feature>